<comment type="caution">
    <text evidence="4">The sequence shown here is derived from an EMBL/GenBank/DDBJ whole genome shotgun (WGS) entry which is preliminary data.</text>
</comment>
<dbReference type="GO" id="GO:0003964">
    <property type="term" value="F:RNA-directed DNA polymerase activity"/>
    <property type="evidence" value="ECO:0007669"/>
    <property type="project" value="UniProtKB-EC"/>
</dbReference>
<reference evidence="4 5" key="1">
    <citation type="submission" date="2018-04" db="EMBL/GenBank/DDBJ databases">
        <authorList>
            <person name="Zhang X."/>
            <person name="Yuan J."/>
            <person name="Li F."/>
            <person name="Xiang J."/>
        </authorList>
    </citation>
    <scope>NUCLEOTIDE SEQUENCE [LARGE SCALE GENOMIC DNA]</scope>
    <source>
        <tissue evidence="4">Muscle</tissue>
    </source>
</reference>
<dbReference type="InterPro" id="IPR050951">
    <property type="entry name" value="Retrovirus_Pol_polyprotein"/>
</dbReference>
<dbReference type="InterPro" id="IPR012337">
    <property type="entry name" value="RNaseH-like_sf"/>
</dbReference>
<reference evidence="4 5" key="2">
    <citation type="submission" date="2019-01" db="EMBL/GenBank/DDBJ databases">
        <title>The decoding of complex shrimp genome reveals the adaptation for benthos swimmer, frequently molting mechanism and breeding impact on genome.</title>
        <authorList>
            <person name="Sun Y."/>
            <person name="Gao Y."/>
            <person name="Yu Y."/>
        </authorList>
    </citation>
    <scope>NUCLEOTIDE SEQUENCE [LARGE SCALE GENOMIC DNA]</scope>
    <source>
        <tissue evidence="4">Muscle</tissue>
    </source>
</reference>
<dbReference type="AlphaFoldDB" id="A0A3R7QPJ6"/>
<dbReference type="Proteomes" id="UP000283509">
    <property type="component" value="Unassembled WGS sequence"/>
</dbReference>
<dbReference type="Gene3D" id="3.30.420.10">
    <property type="entry name" value="Ribonuclease H-like superfamily/Ribonuclease H"/>
    <property type="match status" value="1"/>
</dbReference>
<dbReference type="EC" id="2.7.7.49" evidence="1"/>
<evidence type="ECO:0000313" key="4">
    <source>
        <dbReference type="EMBL" id="ROT73938.1"/>
    </source>
</evidence>
<dbReference type="PANTHER" id="PTHR37984">
    <property type="entry name" value="PROTEIN CBG26694"/>
    <property type="match status" value="1"/>
</dbReference>
<dbReference type="GO" id="GO:0015074">
    <property type="term" value="P:DNA integration"/>
    <property type="evidence" value="ECO:0007669"/>
    <property type="project" value="InterPro"/>
</dbReference>
<evidence type="ECO:0000313" key="5">
    <source>
        <dbReference type="Proteomes" id="UP000283509"/>
    </source>
</evidence>
<dbReference type="PANTHER" id="PTHR37984:SF15">
    <property type="entry name" value="INTEGRASE CATALYTIC DOMAIN-CONTAINING PROTEIN"/>
    <property type="match status" value="1"/>
</dbReference>
<dbReference type="InterPro" id="IPR036397">
    <property type="entry name" value="RNaseH_sf"/>
</dbReference>
<dbReference type="EMBL" id="QCYY01001962">
    <property type="protein sequence ID" value="ROT73938.1"/>
    <property type="molecule type" value="Genomic_DNA"/>
</dbReference>
<organism evidence="4 5">
    <name type="scientific">Penaeus vannamei</name>
    <name type="common">Whiteleg shrimp</name>
    <name type="synonym">Litopenaeus vannamei</name>
    <dbReference type="NCBI Taxonomy" id="6689"/>
    <lineage>
        <taxon>Eukaryota</taxon>
        <taxon>Metazoa</taxon>
        <taxon>Ecdysozoa</taxon>
        <taxon>Arthropoda</taxon>
        <taxon>Crustacea</taxon>
        <taxon>Multicrustacea</taxon>
        <taxon>Malacostraca</taxon>
        <taxon>Eumalacostraca</taxon>
        <taxon>Eucarida</taxon>
        <taxon>Decapoda</taxon>
        <taxon>Dendrobranchiata</taxon>
        <taxon>Penaeoidea</taxon>
        <taxon>Penaeidae</taxon>
        <taxon>Penaeus</taxon>
    </lineage>
</organism>
<evidence type="ECO:0000259" key="3">
    <source>
        <dbReference type="PROSITE" id="PS50994"/>
    </source>
</evidence>
<dbReference type="InterPro" id="IPR001584">
    <property type="entry name" value="Integrase_cat-core"/>
</dbReference>
<proteinExistence type="predicted"/>
<dbReference type="Pfam" id="PF00665">
    <property type="entry name" value="rve"/>
    <property type="match status" value="1"/>
</dbReference>
<dbReference type="SUPFAM" id="SSF53098">
    <property type="entry name" value="Ribonuclease H-like"/>
    <property type="match status" value="1"/>
</dbReference>
<accession>A0A3R7QPJ6</accession>
<gene>
    <name evidence="4" type="ORF">C7M84_007581</name>
</gene>
<dbReference type="OrthoDB" id="6381414at2759"/>
<protein>
    <recommendedName>
        <fullName evidence="1">RNA-directed DNA polymerase</fullName>
        <ecNumber evidence="1">2.7.7.49</ecNumber>
    </recommendedName>
</protein>
<evidence type="ECO:0000256" key="1">
    <source>
        <dbReference type="ARBA" id="ARBA00012493"/>
    </source>
</evidence>
<dbReference type="FunFam" id="3.30.420.10:FF:000032">
    <property type="entry name" value="Retrovirus-related Pol polyprotein from transposon 297-like Protein"/>
    <property type="match status" value="1"/>
</dbReference>
<feature type="domain" description="Integrase catalytic" evidence="3">
    <location>
        <begin position="499"/>
        <end position="657"/>
    </location>
</feature>
<dbReference type="Gene3D" id="1.10.340.70">
    <property type="match status" value="1"/>
</dbReference>
<dbReference type="FunFam" id="1.10.340.70:FF:000001">
    <property type="entry name" value="Retrovirus-related Pol polyprotein from transposon gypsy-like Protein"/>
    <property type="match status" value="1"/>
</dbReference>
<dbReference type="InterPro" id="IPR041588">
    <property type="entry name" value="Integrase_H2C2"/>
</dbReference>
<evidence type="ECO:0000256" key="2">
    <source>
        <dbReference type="SAM" id="MobiDB-lite"/>
    </source>
</evidence>
<feature type="region of interest" description="Disordered" evidence="2">
    <location>
        <begin position="1"/>
        <end position="31"/>
    </location>
</feature>
<keyword evidence="5" id="KW-1185">Reference proteome</keyword>
<dbReference type="Pfam" id="PF17921">
    <property type="entry name" value="Integrase_H2C2"/>
    <property type="match status" value="1"/>
</dbReference>
<dbReference type="PROSITE" id="PS50994">
    <property type="entry name" value="INTEGRASE"/>
    <property type="match status" value="1"/>
</dbReference>
<sequence length="719" mass="79922">MGRRNQEAASAPSVGRNSPSGQTLLPDSDDRGIERLPEISVMEELFQKISQLTLEGSSPVEFVVQGIQFLSLRQKLALPIPLSVIKRSRAGSGVENHTRPQTDAAFIKAAKASWITDYPRAIGDPDDLIRRVFLQGLPRWIREAVVVKEEAELCNLVRLPREFGVSGKVKVLGSGVAATPSLASKEVLSTTDCERGSSETCRSTYGFFDGQWLQNAVFVDTGSEVAHVAVPAFVPPRSGRFVKCSVPRGMQAAKELMVSGIECPLVVPRSLQEYAAEEQALGTELFMGNDNDFELDVDLPPCSVVTQTPVGVDQSGSSTDCPEDVQLKDAELGDLLSEIDLGHLTLEQQQQLRQLSRAVAATELHNRDPDDLRRHQLEDPLWKEVIEYLEERNLPRRRLPLTLEEFELRDGVLYHVRHLPDRVLHQLVVPKTLRGSAMHLAHSSATAGHPGVYRTYCKLRDYFYFPNMLAAVKEYVGTCRSCQKRKGMAYRAPLAAAPQASYPLERVSADLMELEVTSQGNRYVLAFIDQLTRYVQLIPLPSKDAETVADAFINQFVTVFGPPRLLQTDNGREFKNNLFKRVCELASVQTIFTTAFHPQANGMIERTNRVVKNALATLLEASPLEWDELLPYVRLAMNSAVHRSVGDQPLYLLTGHIGTYPVGNSNYEETDHEAAQSFAARLRRAREIAVETSVQAREGWARIIIGEPASPPLLLRLVI</sequence>
<feature type="compositionally biased region" description="Polar residues" evidence="2">
    <location>
        <begin position="15"/>
        <end position="25"/>
    </location>
</feature>
<dbReference type="GO" id="GO:0003676">
    <property type="term" value="F:nucleic acid binding"/>
    <property type="evidence" value="ECO:0007669"/>
    <property type="project" value="InterPro"/>
</dbReference>
<name>A0A3R7QPJ6_PENVA</name>